<sequence>MKLLFTILLLSVLLSATTSWLIDRTPPRKFDGPTRLQRRGMSSYSFGPATPPPGMAGEPNVPFGTMDISVNF</sequence>
<feature type="region of interest" description="Disordered" evidence="1">
    <location>
        <begin position="27"/>
        <end position="62"/>
    </location>
</feature>
<evidence type="ECO:0000256" key="2">
    <source>
        <dbReference type="SAM" id="SignalP"/>
    </source>
</evidence>
<proteinExistence type="predicted"/>
<reference evidence="3" key="1">
    <citation type="submission" date="2020-09" db="EMBL/GenBank/DDBJ databases">
        <authorList>
            <person name="Kikuchi T."/>
        </authorList>
    </citation>
    <scope>NUCLEOTIDE SEQUENCE</scope>
    <source>
        <strain evidence="3">SH1</strain>
    </source>
</reference>
<evidence type="ECO:0000313" key="4">
    <source>
        <dbReference type="Proteomes" id="UP000614601"/>
    </source>
</evidence>
<keyword evidence="4" id="KW-1185">Reference proteome</keyword>
<evidence type="ECO:0000256" key="1">
    <source>
        <dbReference type="SAM" id="MobiDB-lite"/>
    </source>
</evidence>
<feature type="chain" id="PRO_5035595887" evidence="2">
    <location>
        <begin position="20"/>
        <end position="72"/>
    </location>
</feature>
<gene>
    <name evidence="3" type="ORF">BOKJ2_LOCUS13968</name>
</gene>
<name>A0A811LSN6_9BILA</name>
<dbReference type="EMBL" id="CAJFDH010000006">
    <property type="protein sequence ID" value="CAD5230103.1"/>
    <property type="molecule type" value="Genomic_DNA"/>
</dbReference>
<comment type="caution">
    <text evidence="3">The sequence shown here is derived from an EMBL/GenBank/DDBJ whole genome shotgun (WGS) entry which is preliminary data.</text>
</comment>
<feature type="signal peptide" evidence="2">
    <location>
        <begin position="1"/>
        <end position="19"/>
    </location>
</feature>
<dbReference type="Proteomes" id="UP000783686">
    <property type="component" value="Unassembled WGS sequence"/>
</dbReference>
<keyword evidence="2" id="KW-0732">Signal</keyword>
<evidence type="ECO:0000313" key="3">
    <source>
        <dbReference type="EMBL" id="CAD5230103.1"/>
    </source>
</evidence>
<dbReference type="EMBL" id="CAJFCW020000006">
    <property type="protein sequence ID" value="CAG9127491.1"/>
    <property type="molecule type" value="Genomic_DNA"/>
</dbReference>
<organism evidence="3 4">
    <name type="scientific">Bursaphelenchus okinawaensis</name>
    <dbReference type="NCBI Taxonomy" id="465554"/>
    <lineage>
        <taxon>Eukaryota</taxon>
        <taxon>Metazoa</taxon>
        <taxon>Ecdysozoa</taxon>
        <taxon>Nematoda</taxon>
        <taxon>Chromadorea</taxon>
        <taxon>Rhabditida</taxon>
        <taxon>Tylenchina</taxon>
        <taxon>Tylenchomorpha</taxon>
        <taxon>Aphelenchoidea</taxon>
        <taxon>Aphelenchoididae</taxon>
        <taxon>Bursaphelenchus</taxon>
    </lineage>
</organism>
<accession>A0A811LSN6</accession>
<dbReference type="AlphaFoldDB" id="A0A811LSN6"/>
<dbReference type="Proteomes" id="UP000614601">
    <property type="component" value="Unassembled WGS sequence"/>
</dbReference>
<protein>
    <submittedName>
        <fullName evidence="3">Uncharacterized protein</fullName>
    </submittedName>
</protein>